<protein>
    <submittedName>
        <fullName evidence="1">Uncharacterized protein</fullName>
    </submittedName>
</protein>
<accession>A0A0D0A7T9</accession>
<name>A0A0D0A7T9_9AGAM</name>
<organism evidence="1 2">
    <name type="scientific">Pisolithus microcarpus 441</name>
    <dbReference type="NCBI Taxonomy" id="765257"/>
    <lineage>
        <taxon>Eukaryota</taxon>
        <taxon>Fungi</taxon>
        <taxon>Dikarya</taxon>
        <taxon>Basidiomycota</taxon>
        <taxon>Agaricomycotina</taxon>
        <taxon>Agaricomycetes</taxon>
        <taxon>Agaricomycetidae</taxon>
        <taxon>Boletales</taxon>
        <taxon>Sclerodermatineae</taxon>
        <taxon>Pisolithaceae</taxon>
        <taxon>Pisolithus</taxon>
    </lineage>
</organism>
<dbReference type="Proteomes" id="UP000054018">
    <property type="component" value="Unassembled WGS sequence"/>
</dbReference>
<keyword evidence="2" id="KW-1185">Reference proteome</keyword>
<dbReference type="EMBL" id="KN833693">
    <property type="protein sequence ID" value="KIK28128.1"/>
    <property type="molecule type" value="Genomic_DNA"/>
</dbReference>
<evidence type="ECO:0000313" key="1">
    <source>
        <dbReference type="EMBL" id="KIK28128.1"/>
    </source>
</evidence>
<dbReference type="AlphaFoldDB" id="A0A0D0A7T9"/>
<evidence type="ECO:0000313" key="2">
    <source>
        <dbReference type="Proteomes" id="UP000054018"/>
    </source>
</evidence>
<proteinExistence type="predicted"/>
<dbReference type="OrthoDB" id="2664842at2759"/>
<dbReference type="HOGENOM" id="CLU_1797235_0_0_1"/>
<reference evidence="2" key="2">
    <citation type="submission" date="2015-01" db="EMBL/GenBank/DDBJ databases">
        <title>Evolutionary Origins and Diversification of the Mycorrhizal Mutualists.</title>
        <authorList>
            <consortium name="DOE Joint Genome Institute"/>
            <consortium name="Mycorrhizal Genomics Consortium"/>
            <person name="Kohler A."/>
            <person name="Kuo A."/>
            <person name="Nagy L.G."/>
            <person name="Floudas D."/>
            <person name="Copeland A."/>
            <person name="Barry K.W."/>
            <person name="Cichocki N."/>
            <person name="Veneault-Fourrey C."/>
            <person name="LaButti K."/>
            <person name="Lindquist E.A."/>
            <person name="Lipzen A."/>
            <person name="Lundell T."/>
            <person name="Morin E."/>
            <person name="Murat C."/>
            <person name="Riley R."/>
            <person name="Ohm R."/>
            <person name="Sun H."/>
            <person name="Tunlid A."/>
            <person name="Henrissat B."/>
            <person name="Grigoriev I.V."/>
            <person name="Hibbett D.S."/>
            <person name="Martin F."/>
        </authorList>
    </citation>
    <scope>NUCLEOTIDE SEQUENCE [LARGE SCALE GENOMIC DNA]</scope>
    <source>
        <strain evidence="2">441</strain>
    </source>
</reference>
<gene>
    <name evidence="1" type="ORF">PISMIDRAFT_605987</name>
</gene>
<sequence length="144" mass="15773">MANGAQIPPIAYIAKALALMGQGKRMEAIDAFGSVQHGDAKDFVEYVKSVTLFEVDLREKVNCGAKLAELSPLADDCSCPWVKTRKLLLLAEHHLQGGKYNEGLRLLAAAPDLGQCLNLPEAKILPLVRHVRQCLMFEHPSTHS</sequence>
<reference evidence="1 2" key="1">
    <citation type="submission" date="2014-04" db="EMBL/GenBank/DDBJ databases">
        <authorList>
            <consortium name="DOE Joint Genome Institute"/>
            <person name="Kuo A."/>
            <person name="Kohler A."/>
            <person name="Costa M.D."/>
            <person name="Nagy L.G."/>
            <person name="Floudas D."/>
            <person name="Copeland A."/>
            <person name="Barry K.W."/>
            <person name="Cichocki N."/>
            <person name="Veneault-Fourrey C."/>
            <person name="LaButti K."/>
            <person name="Lindquist E.A."/>
            <person name="Lipzen A."/>
            <person name="Lundell T."/>
            <person name="Morin E."/>
            <person name="Murat C."/>
            <person name="Sun H."/>
            <person name="Tunlid A."/>
            <person name="Henrissat B."/>
            <person name="Grigoriev I.V."/>
            <person name="Hibbett D.S."/>
            <person name="Martin F."/>
            <person name="Nordberg H.P."/>
            <person name="Cantor M.N."/>
            <person name="Hua S.X."/>
        </authorList>
    </citation>
    <scope>NUCLEOTIDE SEQUENCE [LARGE SCALE GENOMIC DNA]</scope>
    <source>
        <strain evidence="1 2">441</strain>
    </source>
</reference>